<dbReference type="AlphaFoldDB" id="A0AAV4CZX5"/>
<evidence type="ECO:0000313" key="1">
    <source>
        <dbReference type="EMBL" id="GFO37428.1"/>
    </source>
</evidence>
<protein>
    <submittedName>
        <fullName evidence="1">Uncharacterized protein</fullName>
    </submittedName>
</protein>
<dbReference type="EMBL" id="BLXT01007237">
    <property type="protein sequence ID" value="GFO37428.1"/>
    <property type="molecule type" value="Genomic_DNA"/>
</dbReference>
<evidence type="ECO:0000313" key="2">
    <source>
        <dbReference type="Proteomes" id="UP000735302"/>
    </source>
</evidence>
<comment type="caution">
    <text evidence="1">The sequence shown here is derived from an EMBL/GenBank/DDBJ whole genome shotgun (WGS) entry which is preliminary data.</text>
</comment>
<reference evidence="1 2" key="1">
    <citation type="journal article" date="2021" name="Elife">
        <title>Chloroplast acquisition without the gene transfer in kleptoplastic sea slugs, Plakobranchus ocellatus.</title>
        <authorList>
            <person name="Maeda T."/>
            <person name="Takahashi S."/>
            <person name="Yoshida T."/>
            <person name="Shimamura S."/>
            <person name="Takaki Y."/>
            <person name="Nagai Y."/>
            <person name="Toyoda A."/>
            <person name="Suzuki Y."/>
            <person name="Arimoto A."/>
            <person name="Ishii H."/>
            <person name="Satoh N."/>
            <person name="Nishiyama T."/>
            <person name="Hasebe M."/>
            <person name="Maruyama T."/>
            <person name="Minagawa J."/>
            <person name="Obokata J."/>
            <person name="Shigenobu S."/>
        </authorList>
    </citation>
    <scope>NUCLEOTIDE SEQUENCE [LARGE SCALE GENOMIC DNA]</scope>
</reference>
<organism evidence="1 2">
    <name type="scientific">Plakobranchus ocellatus</name>
    <dbReference type="NCBI Taxonomy" id="259542"/>
    <lineage>
        <taxon>Eukaryota</taxon>
        <taxon>Metazoa</taxon>
        <taxon>Spiralia</taxon>
        <taxon>Lophotrochozoa</taxon>
        <taxon>Mollusca</taxon>
        <taxon>Gastropoda</taxon>
        <taxon>Heterobranchia</taxon>
        <taxon>Euthyneura</taxon>
        <taxon>Panpulmonata</taxon>
        <taxon>Sacoglossa</taxon>
        <taxon>Placobranchoidea</taxon>
        <taxon>Plakobranchidae</taxon>
        <taxon>Plakobranchus</taxon>
    </lineage>
</organism>
<keyword evidence="2" id="KW-1185">Reference proteome</keyword>
<gene>
    <name evidence="1" type="ORF">PoB_006393300</name>
</gene>
<accession>A0AAV4CZX5</accession>
<name>A0AAV4CZX5_9GAST</name>
<proteinExistence type="predicted"/>
<sequence>MKSLSAALPLVAVYKHRLVCTAPTIIKTRETATFSVHLPVFLDMLERAVLQEVGTDRAVFYDLLVHMLDTEPDNNHVFSLIK</sequence>
<dbReference type="Proteomes" id="UP000735302">
    <property type="component" value="Unassembled WGS sequence"/>
</dbReference>